<dbReference type="OrthoDB" id="3169091at2"/>
<feature type="domain" description="SD-repeat containing protein B" evidence="5">
    <location>
        <begin position="1828"/>
        <end position="1901"/>
    </location>
</feature>
<dbReference type="SUPFAM" id="SSF117074">
    <property type="entry name" value="Hypothetical protein PA1324"/>
    <property type="match status" value="17"/>
</dbReference>
<accession>A0A0P6Y4C3</accession>
<feature type="domain" description="SD-repeat containing protein B" evidence="5">
    <location>
        <begin position="752"/>
        <end position="836"/>
    </location>
</feature>
<keyword evidence="2" id="KW-0964">Secreted</keyword>
<feature type="domain" description="SD-repeat containing protein B" evidence="5">
    <location>
        <begin position="2788"/>
        <end position="2899"/>
    </location>
</feature>
<feature type="domain" description="SD-repeat containing protein B" evidence="5">
    <location>
        <begin position="1543"/>
        <end position="1661"/>
    </location>
</feature>
<feature type="domain" description="SD-repeat containing protein B" evidence="5">
    <location>
        <begin position="2632"/>
        <end position="2702"/>
    </location>
</feature>
<keyword evidence="3" id="KW-0732">Signal</keyword>
<dbReference type="RefSeq" id="WP_054533078.1">
    <property type="nucleotide sequence ID" value="NZ_LGKP01000008.1"/>
</dbReference>
<proteinExistence type="predicted"/>
<reference evidence="6 7" key="1">
    <citation type="submission" date="2015-07" db="EMBL/GenBank/DDBJ databases">
        <title>Whole genome sequence of Herpetosiphon geysericola DSM 7119.</title>
        <authorList>
            <person name="Hemp J."/>
            <person name="Ward L.M."/>
            <person name="Pace L.A."/>
            <person name="Fischer W.W."/>
        </authorList>
    </citation>
    <scope>NUCLEOTIDE SEQUENCE [LARGE SCALE GENOMIC DNA]</scope>
    <source>
        <strain evidence="6 7">DSM 7119</strain>
    </source>
</reference>
<keyword evidence="7" id="KW-1185">Reference proteome</keyword>
<feature type="domain" description="SD-repeat containing protein B" evidence="5">
    <location>
        <begin position="1055"/>
        <end position="1120"/>
    </location>
</feature>
<dbReference type="Proteomes" id="UP000050277">
    <property type="component" value="Unassembled WGS sequence"/>
</dbReference>
<dbReference type="EMBL" id="LGKP01000008">
    <property type="protein sequence ID" value="KPL90903.1"/>
    <property type="molecule type" value="Genomic_DNA"/>
</dbReference>
<name>A0A0P6Y4C3_9CHLR</name>
<sequence length="3017" mass="310353">MKQASSRYSFSTLVVCCTLLVAFAITLLPSAGSVAYAAATISGRAYRDYNANGVIDSLEPGISGVTVTLYNASNTIVGTTTTNATGNYSLTDSDPIYTGPYRVEFSNAPATVKSGPMGSNSGSTVLFVAGSTASANMGFNNPANYCQDNPTLVTNCFSMGRQDQAPSSTFHSIVSFPYTAGNTGNSPTPGVDSPAPTDLAFGAETGPTFGLAWQRSSRSLFASAVMKRHVGFGPSGTGAIYRITPSPRTVSLFLDLNTVFGAGTAGVDPHPNGTDLVHDSAAWDPVGKIALGDMDISEDQTTLWTINLADRQLYEIPIGLTPTAPSAAAIGRFVVPDPTDCATNDHRPYAVAVNEGLVYIGMVCSAQSTANATNLRAYVYQFNPNTDSFTQVLNFPLNHTRGCAVVPGCASANWNPWRTNFTVTNTNFGGEYVQPQPMLTDIEFDNGNMILGLRDRFSDQMGYNQNNTTVGDSTLYIGDSAGDILRACSNGSGWTLESNGTCGSTSTAGAGTNEGPGGGEYYFRDNYPEHAEVSLGGLLQIPGKPDIVQTIYDPIFDSAQYFDGGILWLNNSTGARTRAYRIYDSNVQPNTLAKAGGLGDLEALCDAAPIEIGNRIWNDTDSDGIQDANEAALANVAVRLYAPNGTTLLGSATTDANGNYRFSSLAGTSTASTIFNIAGLQPNQTGYSIRVASVQAALTNKVLTAANSNSGTNSDVRDSDATITGADAVITFNTGVAGDNNHSYDIGFTTYSLGNRVWYDTNNNGTFDAGEQGISGVSVSLFADSDANGIPDSGTALSTQTTTSVGCYRFDGLAPESYVVRINPSNFTLGNPLAGYRSSTVTSGSANNDLDNDDNGIEGPTLATDGVLSHVITLGGNEPTNETDLCSTDPVEPATGTNLSVDFGFFKLSVGNRIWEDANNNGLLDIGESGINGVNVALYNSSNTLIASTSTTGGGNYSFAGLLPGDYYIEVTPPANYISSTGTSGSATGTYEPAPDPDNNINNDDNGSTSGAIVSTAQLTLTPGNAGAQSATIVNNANGSTDDTTLDVGLFQPLAVGNYVWNDANNNGVFNGGEAGISGVAVTLYRAGSSTVLGTATTNATGYYHFGLLGAGDYEIELNVGNFLGAGALVGYTSSTGTAGSSSGAYEAAPDPDNNIDSDDNGSIVGTLGTTGVIKSAAISLAAGAEPTGETNGSADATVDANSNLTVDFGVYQPLSLGNRIWNDANNDGLRNNGETSIANVTVDLYMDRNSSGVIDAADAPTVASVQTNASGYYLFSNLLAGDYCVAIPSSNFTGAGVLVGFSSSTGAAAATGAFEPGLDPDSDNADDNDNGSVVGALGTTGSVQSACFSLAAGAEPTSEADSNGTDGSIDANSNLTVDFGFYQLPSLGNLIWRDADNDGLFNNGETGIAGINVDLYADDGDGSFDAGDSFIRQTTTIAGGIYSFANLLPGEYLVVLPAGNFTTGNVLENHVSSTGGGSEPASDPDNNINNDDNGSTIGTLGTTGVIASQAITLNAGSEPTNDGDTDPNTNLSLDLGVFPLGSIGNLVWYDTNNNGIFDNAEQGLSNITVTLATPGADNLPCTADDVVIGNQTTPASGAYNFAGLMPGNYVISFSGLPAGYVFTQPNVGGDDTIDSDANATGCAGIIALGVGENDDSVDAGAYQPLAVGNYIWNDANNNGVFNAGETGISGVTVNLYREGSSTVLSTTTTNATGYYHFTVLSAGNYVIELDASNFLGTGALVGYTSSTGTAGSPTGAYEVAPDPDNNIDNDDNGTIVGTLGTTGVIQTASVTLADNSEPTGETNGSGDITPDSFSNLTVDFGVFQPLSLGNRIWNDANNDGLRNNGETGIANVTVDLYMDRNSSGAIDAADAPTVASVQTNASGYYLFNNVLAGDYCVAIPSSNFMGAGVLVGFSSSTGATGATGAFEPGLDPDSDNADDNDNGSVVGALGTTGSVQSACFSLAAGAEPTSEADSNGTGGSIDANSNLTVDFGFYQLLSLGDLVWDDANNDGLVSGGETGIAGVTVALYADDGDGSFDAGDSFIRQTTTIAGGLYNFDQLLPGNYIVVLPAGNFTTGNILQGWASSTGGSSEPASDPDNNINNDDNGSTIGTLGTTGVIASNAISLNAGSEPTNDGDTDPNTNRSLDFGVFTLGGLGNYVWFDTNGNGIQDGTENGVGGVTVTLYTPGPDNQPCTADDVVVGSQITSGTGNYSFGDLQPGSYLVKFSDLPAGHVFTQPNLGGNPANDSDANQITGCSGLVTINVGSYNATIDAGIYQLAGLGNYVWHDLDVDGIQDGNEQGIANVTVRLYIDNNTDGTPDGAAISSTFTGAIGDYFFGQLPPNSYLVEFVAPSGYFFTQQGAGSDPTVDSDADTTTGQAATVTLASGDSNPNIDAGLYQLASLGDTIWYDTNINGIQDSGETGVNGLTVNLLDSSNVVIDTTTTVNGSYQFTGLMPGVGYYVEFTKPANYNFSQANVGANDAIDSDANPANGLSTLITLTSAENNPTIDAGIYELASVGNLVWEDQDGDGIQDGTEPGVGGVIIRIYDNSNALVDTQTTDPTGVYSFTGLIPASYTIEFQQPVGMEFTTPNVGGDDTVDSDVDVGTGLTPAIDLAAGENDMSWDAGVYTPVSVGDLVWNDINNNGIVDGSETGMENVAVAIYRDTNANNQPDTGEMVANTLTDANGNYLFTGALPGDYIVVLPSSNFATGGVLEHYVSSTGNFGAQPTPFEPASDPDNDINDDDNGITFAGGIKSSVVTVLANSEPTNDGDSSANSNLSIDFGVFMPASLGSIVWYDTDANGQYTPGDSGVPGVIVTLYDINGTAIISTTTDANGGYQFNNLPPGSYIVGFDNLPPGFVFTHDDMGNDASDSDVDPNTGTTGVIVLAPGDNNGSVYAGVTTPNAIELADFSAIREAGKVAVQWTTVSESKTLGFHLYRSNDRNRANATKVTSSMIAAQGRSGGASYRWIDTNVDDSSTYYYWLVETELDGSTNEYGPANTNSTQANKYQIFVPMTTR</sequence>
<feature type="compositionally biased region" description="Low complexity" evidence="4">
    <location>
        <begin position="980"/>
        <end position="990"/>
    </location>
</feature>
<dbReference type="PATRIC" id="fig|70996.4.peg.5230"/>
<evidence type="ECO:0000313" key="6">
    <source>
        <dbReference type="EMBL" id="KPL90903.1"/>
    </source>
</evidence>
<feature type="domain" description="SD-repeat containing protein B" evidence="5">
    <location>
        <begin position="611"/>
        <end position="691"/>
    </location>
</feature>
<gene>
    <name evidence="6" type="ORF">SE18_03740</name>
</gene>
<feature type="compositionally biased region" description="Acidic residues" evidence="4">
    <location>
        <begin position="1319"/>
        <end position="1330"/>
    </location>
</feature>
<evidence type="ECO:0000256" key="4">
    <source>
        <dbReference type="SAM" id="MobiDB-lite"/>
    </source>
</evidence>
<evidence type="ECO:0000313" key="7">
    <source>
        <dbReference type="Proteomes" id="UP000050277"/>
    </source>
</evidence>
<dbReference type="InterPro" id="IPR033764">
    <property type="entry name" value="Sdr_B"/>
</dbReference>
<dbReference type="InterPro" id="IPR051417">
    <property type="entry name" value="SDr/BOS_complex"/>
</dbReference>
<feature type="compositionally biased region" description="Acidic residues" evidence="4">
    <location>
        <begin position="1931"/>
        <end position="1942"/>
    </location>
</feature>
<organism evidence="6 7">
    <name type="scientific">Herpetosiphon geysericola</name>
    <dbReference type="NCBI Taxonomy" id="70996"/>
    <lineage>
        <taxon>Bacteria</taxon>
        <taxon>Bacillati</taxon>
        <taxon>Chloroflexota</taxon>
        <taxon>Chloroflexia</taxon>
        <taxon>Herpetosiphonales</taxon>
        <taxon>Herpetosiphonaceae</taxon>
        <taxon>Herpetosiphon</taxon>
    </lineage>
</organism>
<dbReference type="Gene3D" id="2.60.40.10">
    <property type="entry name" value="Immunoglobulins"/>
    <property type="match status" value="18"/>
</dbReference>
<feature type="region of interest" description="Disordered" evidence="4">
    <location>
        <begin position="980"/>
        <end position="1009"/>
    </location>
</feature>
<feature type="domain" description="SD-repeat containing protein B" evidence="5">
    <location>
        <begin position="2516"/>
        <end position="2627"/>
    </location>
</feature>
<dbReference type="Pfam" id="PF17210">
    <property type="entry name" value="SdrD_B"/>
    <property type="match status" value="17"/>
</dbReference>
<feature type="region of interest" description="Disordered" evidence="4">
    <location>
        <begin position="2085"/>
        <end position="2108"/>
    </location>
</feature>
<dbReference type="GO" id="GO:0005576">
    <property type="term" value="C:extracellular region"/>
    <property type="evidence" value="ECO:0007669"/>
    <property type="project" value="UniProtKB-SubCell"/>
</dbReference>
<dbReference type="PANTHER" id="PTHR23303:SF15">
    <property type="entry name" value="COLOSSIN-A"/>
    <property type="match status" value="1"/>
</dbReference>
<dbReference type="InterPro" id="IPR013783">
    <property type="entry name" value="Ig-like_fold"/>
</dbReference>
<feature type="domain" description="SD-repeat containing protein B" evidence="5">
    <location>
        <begin position="41"/>
        <end position="116"/>
    </location>
</feature>
<comment type="subcellular location">
    <subcellularLocation>
        <location evidence="1">Secreted</location>
    </subcellularLocation>
</comment>
<feature type="domain" description="SD-repeat containing protein B" evidence="5">
    <location>
        <begin position="2280"/>
        <end position="2397"/>
    </location>
</feature>
<dbReference type="STRING" id="70996.SE18_03740"/>
<evidence type="ECO:0000256" key="2">
    <source>
        <dbReference type="ARBA" id="ARBA00022525"/>
    </source>
</evidence>
<feature type="compositionally biased region" description="Low complexity" evidence="4">
    <location>
        <begin position="997"/>
        <end position="1006"/>
    </location>
</feature>
<evidence type="ECO:0000259" key="5">
    <source>
        <dbReference type="Pfam" id="PF17210"/>
    </source>
</evidence>
<feature type="domain" description="SD-repeat containing protein B" evidence="5">
    <location>
        <begin position="1999"/>
        <end position="2073"/>
    </location>
</feature>
<feature type="region of interest" description="Disordered" evidence="4">
    <location>
        <begin position="1925"/>
        <end position="1946"/>
    </location>
</feature>
<evidence type="ECO:0000256" key="3">
    <source>
        <dbReference type="ARBA" id="ARBA00022729"/>
    </source>
</evidence>
<evidence type="ECO:0000256" key="1">
    <source>
        <dbReference type="ARBA" id="ARBA00004613"/>
    </source>
</evidence>
<feature type="domain" description="SD-repeat containing protein B" evidence="5">
    <location>
        <begin position="909"/>
        <end position="988"/>
    </location>
</feature>
<feature type="region of interest" description="Disordered" evidence="4">
    <location>
        <begin position="1313"/>
        <end position="1333"/>
    </location>
</feature>
<feature type="region of interest" description="Disordered" evidence="4">
    <location>
        <begin position="1471"/>
        <end position="1496"/>
    </location>
</feature>
<dbReference type="PANTHER" id="PTHR23303">
    <property type="entry name" value="CARBOXYPEPTIDASE REGULATORY REGION-CONTAINING"/>
    <property type="match status" value="1"/>
</dbReference>
<feature type="domain" description="SD-repeat containing protein B" evidence="5">
    <location>
        <begin position="1667"/>
        <end position="1733"/>
    </location>
</feature>
<feature type="domain" description="SD-repeat containing protein B" evidence="5">
    <location>
        <begin position="1387"/>
        <end position="1486"/>
    </location>
</feature>
<comment type="caution">
    <text evidence="6">The sequence shown here is derived from an EMBL/GenBank/DDBJ whole genome shotgun (WGS) entry which is preliminary data.</text>
</comment>
<feature type="compositionally biased region" description="Low complexity" evidence="4">
    <location>
        <begin position="2096"/>
        <end position="2106"/>
    </location>
</feature>
<feature type="domain" description="SD-repeat containing protein B" evidence="5">
    <location>
        <begin position="2156"/>
        <end position="2275"/>
    </location>
</feature>
<feature type="domain" description="SD-repeat containing protein B" evidence="5">
    <location>
        <begin position="2401"/>
        <end position="2512"/>
    </location>
</feature>
<feature type="domain" description="SD-repeat containing protein B" evidence="5">
    <location>
        <begin position="1216"/>
        <end position="1289"/>
    </location>
</feature>
<dbReference type="SUPFAM" id="SSF63825">
    <property type="entry name" value="YWTD domain"/>
    <property type="match status" value="1"/>
</dbReference>
<feature type="compositionally biased region" description="Low complexity" evidence="4">
    <location>
        <begin position="1484"/>
        <end position="1494"/>
    </location>
</feature>
<protein>
    <recommendedName>
        <fullName evidence="5">SD-repeat containing protein B domain-containing protein</fullName>
    </recommendedName>
</protein>